<dbReference type="InterPro" id="IPR000719">
    <property type="entry name" value="Prot_kinase_dom"/>
</dbReference>
<dbReference type="SMART" id="SM00220">
    <property type="entry name" value="S_TKc"/>
    <property type="match status" value="1"/>
</dbReference>
<dbReference type="PROSITE" id="PS50011">
    <property type="entry name" value="PROTEIN_KINASE_DOM"/>
    <property type="match status" value="1"/>
</dbReference>
<feature type="region of interest" description="Disordered" evidence="11">
    <location>
        <begin position="1"/>
        <end position="125"/>
    </location>
</feature>
<dbReference type="Pfam" id="PF00069">
    <property type="entry name" value="Pkinase"/>
    <property type="match status" value="2"/>
</dbReference>
<dbReference type="AlphaFoldDB" id="A0A2T9Y8Z2"/>
<dbReference type="EC" id="2.7.11.11" evidence="1"/>
<dbReference type="InterPro" id="IPR000961">
    <property type="entry name" value="AGC-kinase_C"/>
</dbReference>
<evidence type="ECO:0000256" key="8">
    <source>
        <dbReference type="ARBA" id="ARBA00047454"/>
    </source>
</evidence>
<comment type="similarity">
    <text evidence="10">Belongs to the protein kinase superfamily.</text>
</comment>
<feature type="domain" description="Protein kinase" evidence="12">
    <location>
        <begin position="151"/>
        <end position="372"/>
    </location>
</feature>
<dbReference type="FunFam" id="1.10.510.10:FF:000005">
    <property type="entry name" value="cAMP-dependent protein kinase catalytic subunit alpha"/>
    <property type="match status" value="1"/>
</dbReference>
<keyword evidence="15" id="KW-1185">Reference proteome</keyword>
<dbReference type="SUPFAM" id="SSF56112">
    <property type="entry name" value="Protein kinase-like (PK-like)"/>
    <property type="match status" value="1"/>
</dbReference>
<comment type="catalytic activity">
    <reaction evidence="7">
        <text>L-threonyl-[protein] + ATP = O-phospho-L-threonyl-[protein] + ADP + H(+)</text>
        <dbReference type="Rhea" id="RHEA:46608"/>
        <dbReference type="Rhea" id="RHEA-COMP:11060"/>
        <dbReference type="Rhea" id="RHEA-COMP:11605"/>
        <dbReference type="ChEBI" id="CHEBI:15378"/>
        <dbReference type="ChEBI" id="CHEBI:30013"/>
        <dbReference type="ChEBI" id="CHEBI:30616"/>
        <dbReference type="ChEBI" id="CHEBI:61977"/>
        <dbReference type="ChEBI" id="CHEBI:456216"/>
        <dbReference type="EC" id="2.7.11.11"/>
    </reaction>
</comment>
<evidence type="ECO:0000256" key="5">
    <source>
        <dbReference type="ARBA" id="ARBA00022777"/>
    </source>
</evidence>
<evidence type="ECO:0000313" key="15">
    <source>
        <dbReference type="Proteomes" id="UP000245383"/>
    </source>
</evidence>
<dbReference type="InterPro" id="IPR017441">
    <property type="entry name" value="Protein_kinase_ATP_BS"/>
</dbReference>
<keyword evidence="2 10" id="KW-0723">Serine/threonine-protein kinase</keyword>
<evidence type="ECO:0000256" key="4">
    <source>
        <dbReference type="ARBA" id="ARBA00022741"/>
    </source>
</evidence>
<feature type="compositionally biased region" description="Basic and acidic residues" evidence="11">
    <location>
        <begin position="34"/>
        <end position="80"/>
    </location>
</feature>
<dbReference type="EMBL" id="MBFR01000358">
    <property type="protein sequence ID" value="PVU88796.1"/>
    <property type="molecule type" value="Genomic_DNA"/>
</dbReference>
<dbReference type="OrthoDB" id="63267at2759"/>
<evidence type="ECO:0000256" key="9">
    <source>
        <dbReference type="PROSITE-ProRule" id="PRU10141"/>
    </source>
</evidence>
<dbReference type="PROSITE" id="PS51285">
    <property type="entry name" value="AGC_KINASE_CTER"/>
    <property type="match status" value="1"/>
</dbReference>
<comment type="caution">
    <text evidence="14">The sequence shown here is derived from an EMBL/GenBank/DDBJ whole genome shotgun (WGS) entry which is preliminary data.</text>
</comment>
<reference evidence="14 15" key="1">
    <citation type="journal article" date="2018" name="MBio">
        <title>Comparative Genomics Reveals the Core Gene Toolbox for the Fungus-Insect Symbiosis.</title>
        <authorList>
            <person name="Wang Y."/>
            <person name="Stata M."/>
            <person name="Wang W."/>
            <person name="Stajich J.E."/>
            <person name="White M.M."/>
            <person name="Moncalvo J.M."/>
        </authorList>
    </citation>
    <scope>NUCLEOTIDE SEQUENCE [LARGE SCALE GENOMIC DNA]</scope>
    <source>
        <strain evidence="14 15">SWE-8-4</strain>
    </source>
</reference>
<feature type="domain" description="AGC-kinase C-terminal" evidence="13">
    <location>
        <begin position="373"/>
        <end position="428"/>
    </location>
</feature>
<accession>A0A2T9Y8Z2</accession>
<evidence type="ECO:0000259" key="13">
    <source>
        <dbReference type="PROSITE" id="PS51285"/>
    </source>
</evidence>
<keyword evidence="6 9" id="KW-0067">ATP-binding</keyword>
<evidence type="ECO:0000256" key="2">
    <source>
        <dbReference type="ARBA" id="ARBA00022527"/>
    </source>
</evidence>
<feature type="binding site" evidence="9">
    <location>
        <position position="180"/>
    </location>
    <ligand>
        <name>ATP</name>
        <dbReference type="ChEBI" id="CHEBI:30616"/>
    </ligand>
</feature>
<gene>
    <name evidence="14" type="ORF">BB561_005687</name>
</gene>
<dbReference type="GO" id="GO:0005952">
    <property type="term" value="C:cAMP-dependent protein kinase complex"/>
    <property type="evidence" value="ECO:0007669"/>
    <property type="project" value="TreeGrafter"/>
</dbReference>
<name>A0A2T9Y8Z2_9FUNG</name>
<dbReference type="Gene3D" id="1.10.510.10">
    <property type="entry name" value="Transferase(Phosphotransferase) domain 1"/>
    <property type="match status" value="1"/>
</dbReference>
<dbReference type="InterPro" id="IPR011009">
    <property type="entry name" value="Kinase-like_dom_sf"/>
</dbReference>
<evidence type="ECO:0000256" key="6">
    <source>
        <dbReference type="ARBA" id="ARBA00022840"/>
    </source>
</evidence>
<dbReference type="PANTHER" id="PTHR24353:SF153">
    <property type="entry name" value="CAMP-DEPENDENT PROTEIN KINASE CATALYTIC SUBUNIT 1"/>
    <property type="match status" value="1"/>
</dbReference>
<dbReference type="GO" id="GO:0005524">
    <property type="term" value="F:ATP binding"/>
    <property type="evidence" value="ECO:0007669"/>
    <property type="project" value="UniProtKB-UniRule"/>
</dbReference>
<dbReference type="GO" id="GO:0004691">
    <property type="term" value="F:cAMP-dependent protein kinase activity"/>
    <property type="evidence" value="ECO:0007669"/>
    <property type="project" value="UniProtKB-EC"/>
</dbReference>
<dbReference type="STRING" id="133385.A0A2T9Y8Z2"/>
<evidence type="ECO:0000256" key="7">
    <source>
        <dbReference type="ARBA" id="ARBA00047292"/>
    </source>
</evidence>
<sequence length="428" mass="48868">MGQQGSHIKDPDNEDISRKTSLKKTAKSNNLVDENVKKLGKKVEKYKDKLHIIHKSKDSNKGNLDSKKKSNNKNEDDKTIADSVHNQNAHEQADEKSFVSNSSTQHNNTLEGDSNNSISQTSEEALDGAKKELDIMNDPRSKTERFAIKDFSLFRTVGTGSFGRVRVVKNKKTEKYYAMKVLNKKQIMESKQVAHINAERAILAFCNCPFIKFPSPVAKFYASEVFLALKYLHSFDIIYRDLKPENLLIGADGHIKLTDLGFAKYVPDITWTLCGTPDYLAPEIIQSKGYGKSVDWYSLGVLIFEMVAGYPPFYEQDHRRLYERILANRFHWPPQFDPVAADIVRHLVTPDLSKRYGNLKNGIGDITSHPWFQEVCWEKLENKQIAPPIVPRAKKDGDTSNFDNYPEQHQIYGEDTEDDESRALFPDF</sequence>
<keyword evidence="3" id="KW-0808">Transferase</keyword>
<evidence type="ECO:0000259" key="12">
    <source>
        <dbReference type="PROSITE" id="PS50011"/>
    </source>
</evidence>
<comment type="catalytic activity">
    <reaction evidence="8">
        <text>L-seryl-[protein] + ATP = O-phospho-L-seryl-[protein] + ADP + H(+)</text>
        <dbReference type="Rhea" id="RHEA:17989"/>
        <dbReference type="Rhea" id="RHEA-COMP:9863"/>
        <dbReference type="Rhea" id="RHEA-COMP:11604"/>
        <dbReference type="ChEBI" id="CHEBI:15378"/>
        <dbReference type="ChEBI" id="CHEBI:29999"/>
        <dbReference type="ChEBI" id="CHEBI:30616"/>
        <dbReference type="ChEBI" id="CHEBI:83421"/>
        <dbReference type="ChEBI" id="CHEBI:456216"/>
        <dbReference type="EC" id="2.7.11.11"/>
    </reaction>
</comment>
<dbReference type="Gene3D" id="3.30.200.20">
    <property type="entry name" value="Phosphorylase Kinase, domain 1"/>
    <property type="match status" value="2"/>
</dbReference>
<evidence type="ECO:0000256" key="11">
    <source>
        <dbReference type="SAM" id="MobiDB-lite"/>
    </source>
</evidence>
<protein>
    <recommendedName>
        <fullName evidence="1">cAMP-dependent protein kinase</fullName>
        <ecNumber evidence="1">2.7.11.11</ecNumber>
    </recommendedName>
</protein>
<keyword evidence="5" id="KW-0418">Kinase</keyword>
<evidence type="ECO:0000256" key="3">
    <source>
        <dbReference type="ARBA" id="ARBA00022679"/>
    </source>
</evidence>
<feature type="region of interest" description="Disordered" evidence="11">
    <location>
        <begin position="390"/>
        <end position="428"/>
    </location>
</feature>
<evidence type="ECO:0000256" key="1">
    <source>
        <dbReference type="ARBA" id="ARBA00012444"/>
    </source>
</evidence>
<organism evidence="14 15">
    <name type="scientific">Smittium simulii</name>
    <dbReference type="NCBI Taxonomy" id="133385"/>
    <lineage>
        <taxon>Eukaryota</taxon>
        <taxon>Fungi</taxon>
        <taxon>Fungi incertae sedis</taxon>
        <taxon>Zoopagomycota</taxon>
        <taxon>Kickxellomycotina</taxon>
        <taxon>Harpellomycetes</taxon>
        <taxon>Harpellales</taxon>
        <taxon>Legeriomycetaceae</taxon>
        <taxon>Smittium</taxon>
    </lineage>
</organism>
<dbReference type="SMART" id="SM00133">
    <property type="entry name" value="S_TK_X"/>
    <property type="match status" value="1"/>
</dbReference>
<proteinExistence type="inferred from homology"/>
<dbReference type="PANTHER" id="PTHR24353">
    <property type="entry name" value="CYCLIC NUCLEOTIDE-DEPENDENT PROTEIN KINASE"/>
    <property type="match status" value="1"/>
</dbReference>
<keyword evidence="4 9" id="KW-0547">Nucleotide-binding</keyword>
<dbReference type="PROSITE" id="PS00107">
    <property type="entry name" value="PROTEIN_KINASE_ATP"/>
    <property type="match status" value="1"/>
</dbReference>
<feature type="compositionally biased region" description="Polar residues" evidence="11">
    <location>
        <begin position="98"/>
        <end position="123"/>
    </location>
</feature>
<evidence type="ECO:0000313" key="14">
    <source>
        <dbReference type="EMBL" id="PVU88796.1"/>
    </source>
</evidence>
<dbReference type="PROSITE" id="PS00108">
    <property type="entry name" value="PROTEIN_KINASE_ST"/>
    <property type="match status" value="1"/>
</dbReference>
<evidence type="ECO:0000256" key="10">
    <source>
        <dbReference type="RuleBase" id="RU000304"/>
    </source>
</evidence>
<feature type="compositionally biased region" description="Basic and acidic residues" evidence="11">
    <location>
        <begin position="7"/>
        <end position="18"/>
    </location>
</feature>
<dbReference type="Proteomes" id="UP000245383">
    <property type="component" value="Unassembled WGS sequence"/>
</dbReference>
<dbReference type="InterPro" id="IPR008271">
    <property type="entry name" value="Ser/Thr_kinase_AS"/>
</dbReference>